<keyword evidence="2" id="KW-1185">Reference proteome</keyword>
<dbReference type="AlphaFoldDB" id="A0AAD9CI02"/>
<accession>A0AAD9CI02</accession>
<feature type="non-terminal residue" evidence="1">
    <location>
        <position position="77"/>
    </location>
</feature>
<dbReference type="Proteomes" id="UP001228049">
    <property type="component" value="Unassembled WGS sequence"/>
</dbReference>
<dbReference type="EMBL" id="JASDAP010000005">
    <property type="protein sequence ID" value="KAK1902697.1"/>
    <property type="molecule type" value="Genomic_DNA"/>
</dbReference>
<sequence length="77" mass="8302">YAVVPETQARQMKAVVFEYEHVNEAGVLTAILSAPLTQLLAGGVIHGPDRCLVQLDLSLIIPKAWTALSFTIAQIIS</sequence>
<gene>
    <name evidence="1" type="ORF">KUDE01_005657</name>
</gene>
<organism evidence="1 2">
    <name type="scientific">Dissostichus eleginoides</name>
    <name type="common">Patagonian toothfish</name>
    <name type="synonym">Dissostichus amissus</name>
    <dbReference type="NCBI Taxonomy" id="100907"/>
    <lineage>
        <taxon>Eukaryota</taxon>
        <taxon>Metazoa</taxon>
        <taxon>Chordata</taxon>
        <taxon>Craniata</taxon>
        <taxon>Vertebrata</taxon>
        <taxon>Euteleostomi</taxon>
        <taxon>Actinopterygii</taxon>
        <taxon>Neopterygii</taxon>
        <taxon>Teleostei</taxon>
        <taxon>Neoteleostei</taxon>
        <taxon>Acanthomorphata</taxon>
        <taxon>Eupercaria</taxon>
        <taxon>Perciformes</taxon>
        <taxon>Notothenioidei</taxon>
        <taxon>Nototheniidae</taxon>
        <taxon>Dissostichus</taxon>
    </lineage>
</organism>
<name>A0AAD9CI02_DISEL</name>
<comment type="caution">
    <text evidence="1">The sequence shown here is derived from an EMBL/GenBank/DDBJ whole genome shotgun (WGS) entry which is preliminary data.</text>
</comment>
<keyword evidence="1" id="KW-0946">Virion</keyword>
<protein>
    <submittedName>
        <fullName evidence="1">Envelope glycoprotein B</fullName>
    </submittedName>
</protein>
<evidence type="ECO:0000313" key="2">
    <source>
        <dbReference type="Proteomes" id="UP001228049"/>
    </source>
</evidence>
<feature type="non-terminal residue" evidence="1">
    <location>
        <position position="1"/>
    </location>
</feature>
<proteinExistence type="predicted"/>
<reference evidence="1" key="1">
    <citation type="submission" date="2023-04" db="EMBL/GenBank/DDBJ databases">
        <title>Chromosome-level genome of Chaenocephalus aceratus.</title>
        <authorList>
            <person name="Park H."/>
        </authorList>
    </citation>
    <scope>NUCLEOTIDE SEQUENCE</scope>
    <source>
        <strain evidence="1">DE</strain>
        <tissue evidence="1">Muscle</tissue>
    </source>
</reference>
<keyword evidence="1" id="KW-0261">Viral envelope protein</keyword>
<evidence type="ECO:0000313" key="1">
    <source>
        <dbReference type="EMBL" id="KAK1902697.1"/>
    </source>
</evidence>